<dbReference type="RefSeq" id="WP_303679939.1">
    <property type="nucleotide sequence ID" value="NZ_DBEZXK010000119.1"/>
</dbReference>
<dbReference type="InterPro" id="IPR003439">
    <property type="entry name" value="ABC_transporter-like_ATP-bd"/>
</dbReference>
<dbReference type="SUPFAM" id="SSF52540">
    <property type="entry name" value="P-loop containing nucleoside triphosphate hydrolases"/>
    <property type="match status" value="1"/>
</dbReference>
<keyword evidence="5" id="KW-0547">Nucleotide-binding</keyword>
<organism evidence="10 11">
    <name type="scientific">Phascolarctobacterium succinatutens</name>
    <dbReference type="NCBI Taxonomy" id="626940"/>
    <lineage>
        <taxon>Bacteria</taxon>
        <taxon>Bacillati</taxon>
        <taxon>Bacillota</taxon>
        <taxon>Negativicutes</taxon>
        <taxon>Acidaminococcales</taxon>
        <taxon>Acidaminococcaceae</taxon>
        <taxon>Phascolarctobacterium</taxon>
    </lineage>
</organism>
<dbReference type="GO" id="GO:0043190">
    <property type="term" value="C:ATP-binding cassette (ABC) transporter complex"/>
    <property type="evidence" value="ECO:0007669"/>
    <property type="project" value="TreeGrafter"/>
</dbReference>
<reference evidence="10 11" key="1">
    <citation type="journal article" date="2016" name="Nat. Biotechnol.">
        <title>Measurement of bacterial replication rates in microbial communities.</title>
        <authorList>
            <person name="Brown C.T."/>
            <person name="Olm M.R."/>
            <person name="Thomas B.C."/>
            <person name="Banfield J.F."/>
        </authorList>
    </citation>
    <scope>NUCLEOTIDE SEQUENCE [LARGE SCALE GENOMIC DNA]</scope>
    <source>
        <strain evidence="10">46_33</strain>
    </source>
</reference>
<dbReference type="Gene3D" id="3.40.50.300">
    <property type="entry name" value="P-loop containing nucleotide triphosphate hydrolases"/>
    <property type="match status" value="1"/>
</dbReference>
<keyword evidence="3" id="KW-0813">Transport</keyword>
<evidence type="ECO:0000256" key="4">
    <source>
        <dbReference type="ARBA" id="ARBA00022475"/>
    </source>
</evidence>
<accession>A0A1Q6R4Z4</accession>
<evidence type="ECO:0000259" key="9">
    <source>
        <dbReference type="PROSITE" id="PS50893"/>
    </source>
</evidence>
<feature type="domain" description="ABC transporter" evidence="9">
    <location>
        <begin position="5"/>
        <end position="244"/>
    </location>
</feature>
<dbReference type="PANTHER" id="PTHR43553:SF24">
    <property type="entry name" value="ENERGY-COUPLING FACTOR TRANSPORTER ATP-BINDING PROTEIN ECFA1"/>
    <property type="match status" value="1"/>
</dbReference>
<protein>
    <submittedName>
        <fullName evidence="10">Cobalt ABC transporter</fullName>
    </submittedName>
</protein>
<evidence type="ECO:0000256" key="7">
    <source>
        <dbReference type="ARBA" id="ARBA00022967"/>
    </source>
</evidence>
<dbReference type="GO" id="GO:0005524">
    <property type="term" value="F:ATP binding"/>
    <property type="evidence" value="ECO:0007669"/>
    <property type="project" value="UniProtKB-KW"/>
</dbReference>
<keyword evidence="7" id="KW-1278">Translocase</keyword>
<comment type="subcellular location">
    <subcellularLocation>
        <location evidence="1">Cell membrane</location>
        <topology evidence="1">Peripheral membrane protein</topology>
    </subcellularLocation>
</comment>
<evidence type="ECO:0000256" key="2">
    <source>
        <dbReference type="ARBA" id="ARBA00005417"/>
    </source>
</evidence>
<dbReference type="Pfam" id="PF00005">
    <property type="entry name" value="ABC_tran"/>
    <property type="match status" value="1"/>
</dbReference>
<evidence type="ECO:0000256" key="3">
    <source>
        <dbReference type="ARBA" id="ARBA00022448"/>
    </source>
</evidence>
<keyword evidence="4" id="KW-1003">Cell membrane</keyword>
<comment type="similarity">
    <text evidence="2">Belongs to the ABC transporter superfamily.</text>
</comment>
<dbReference type="EMBL" id="MNTG01000030">
    <property type="protein sequence ID" value="OLA37454.1"/>
    <property type="molecule type" value="Genomic_DNA"/>
</dbReference>
<comment type="caution">
    <text evidence="10">The sequence shown here is derived from an EMBL/GenBank/DDBJ whole genome shotgun (WGS) entry which is preliminary data.</text>
</comment>
<dbReference type="InterPro" id="IPR017871">
    <property type="entry name" value="ABC_transporter-like_CS"/>
</dbReference>
<dbReference type="GO" id="GO:0042626">
    <property type="term" value="F:ATPase-coupled transmembrane transporter activity"/>
    <property type="evidence" value="ECO:0007669"/>
    <property type="project" value="TreeGrafter"/>
</dbReference>
<keyword evidence="6" id="KW-0067">ATP-binding</keyword>
<dbReference type="Proteomes" id="UP000186777">
    <property type="component" value="Unassembled WGS sequence"/>
</dbReference>
<dbReference type="InterPro" id="IPR015856">
    <property type="entry name" value="ABC_transpr_CbiO/EcfA_su"/>
</dbReference>
<evidence type="ECO:0000313" key="10">
    <source>
        <dbReference type="EMBL" id="OLA37454.1"/>
    </source>
</evidence>
<dbReference type="InterPro" id="IPR003593">
    <property type="entry name" value="AAA+_ATPase"/>
</dbReference>
<dbReference type="CDD" id="cd03225">
    <property type="entry name" value="ABC_cobalt_CbiO_domain1"/>
    <property type="match status" value="1"/>
</dbReference>
<keyword evidence="8" id="KW-0472">Membrane</keyword>
<dbReference type="GO" id="GO:0016887">
    <property type="term" value="F:ATP hydrolysis activity"/>
    <property type="evidence" value="ECO:0007669"/>
    <property type="project" value="InterPro"/>
</dbReference>
<dbReference type="AlphaFoldDB" id="A0A1Q6R4Z4"/>
<dbReference type="PROSITE" id="PS00211">
    <property type="entry name" value="ABC_TRANSPORTER_1"/>
    <property type="match status" value="1"/>
</dbReference>
<sequence length="289" mass="31784">MESVINVENFYFAYKKSDLVLRDINFEVKKGSFTVITGPSGAGKTTLCKAMTGIVPYYMGGRYSGDVKINGESTKGKRVSDIAMRVGFIMEDYESQLVSLTAGEEIAFSLLNHGFAPHEVEERTRQALEDVGLPGRESYQLDELSGGQRQRLLLAATLAVHPEIIVLDEPVSAMDPDGARSLYKLVDKIHKQYGTTIIAVEHRVDYVLPYVTDMIVLNEGELVAADAFEAAAPKMYENPALRPLLPSLWQIKLGLEEKLGVDLGDWRSEEDALADFRTYGIAAAEGGAD</sequence>
<evidence type="ECO:0000256" key="8">
    <source>
        <dbReference type="ARBA" id="ARBA00023136"/>
    </source>
</evidence>
<dbReference type="SMART" id="SM00382">
    <property type="entry name" value="AAA"/>
    <property type="match status" value="1"/>
</dbReference>
<dbReference type="InterPro" id="IPR027417">
    <property type="entry name" value="P-loop_NTPase"/>
</dbReference>
<dbReference type="PANTHER" id="PTHR43553">
    <property type="entry name" value="HEAVY METAL TRANSPORTER"/>
    <property type="match status" value="1"/>
</dbReference>
<proteinExistence type="inferred from homology"/>
<name>A0A1Q6R4Z4_9FIRM</name>
<evidence type="ECO:0000313" key="11">
    <source>
        <dbReference type="Proteomes" id="UP000186777"/>
    </source>
</evidence>
<dbReference type="InterPro" id="IPR050095">
    <property type="entry name" value="ECF_ABC_transporter_ATP-bd"/>
</dbReference>
<evidence type="ECO:0000256" key="5">
    <source>
        <dbReference type="ARBA" id="ARBA00022741"/>
    </source>
</evidence>
<evidence type="ECO:0000256" key="6">
    <source>
        <dbReference type="ARBA" id="ARBA00022840"/>
    </source>
</evidence>
<evidence type="ECO:0000256" key="1">
    <source>
        <dbReference type="ARBA" id="ARBA00004202"/>
    </source>
</evidence>
<gene>
    <name evidence="10" type="ORF">BHW43_06400</name>
</gene>
<dbReference type="PROSITE" id="PS50893">
    <property type="entry name" value="ABC_TRANSPORTER_2"/>
    <property type="match status" value="1"/>
</dbReference>
<dbReference type="STRING" id="626940.BHW43_06400"/>